<keyword evidence="2" id="KW-1185">Reference proteome</keyword>
<dbReference type="Proteomes" id="UP000499080">
    <property type="component" value="Unassembled WGS sequence"/>
</dbReference>
<dbReference type="EMBL" id="BGPR01053509">
    <property type="protein sequence ID" value="GBO30314.1"/>
    <property type="molecule type" value="Genomic_DNA"/>
</dbReference>
<evidence type="ECO:0000313" key="2">
    <source>
        <dbReference type="Proteomes" id="UP000499080"/>
    </source>
</evidence>
<reference evidence="1 2" key="1">
    <citation type="journal article" date="2019" name="Sci. Rep.">
        <title>Orb-weaving spider Araneus ventricosus genome elucidates the spidroin gene catalogue.</title>
        <authorList>
            <person name="Kono N."/>
            <person name="Nakamura H."/>
            <person name="Ohtoshi R."/>
            <person name="Moran D.A.P."/>
            <person name="Shinohara A."/>
            <person name="Yoshida Y."/>
            <person name="Fujiwara M."/>
            <person name="Mori M."/>
            <person name="Tomita M."/>
            <person name="Arakawa K."/>
        </authorList>
    </citation>
    <scope>NUCLEOTIDE SEQUENCE [LARGE SCALE GENOMIC DNA]</scope>
</reference>
<evidence type="ECO:0000313" key="1">
    <source>
        <dbReference type="EMBL" id="GBO30314.1"/>
    </source>
</evidence>
<dbReference type="OrthoDB" id="6435261at2759"/>
<proteinExistence type="predicted"/>
<comment type="caution">
    <text evidence="1">The sequence shown here is derived from an EMBL/GenBank/DDBJ whole genome shotgun (WGS) entry which is preliminary data.</text>
</comment>
<dbReference type="InterPro" id="IPR036397">
    <property type="entry name" value="RNaseH_sf"/>
</dbReference>
<dbReference type="PANTHER" id="PTHR47326:SF1">
    <property type="entry name" value="HTH PSQ-TYPE DOMAIN-CONTAINING PROTEIN"/>
    <property type="match status" value="1"/>
</dbReference>
<name>A0A4Y2W1C3_ARAVE</name>
<organism evidence="1 2">
    <name type="scientific">Araneus ventricosus</name>
    <name type="common">Orbweaver spider</name>
    <name type="synonym">Epeira ventricosa</name>
    <dbReference type="NCBI Taxonomy" id="182803"/>
    <lineage>
        <taxon>Eukaryota</taxon>
        <taxon>Metazoa</taxon>
        <taxon>Ecdysozoa</taxon>
        <taxon>Arthropoda</taxon>
        <taxon>Chelicerata</taxon>
        <taxon>Arachnida</taxon>
        <taxon>Araneae</taxon>
        <taxon>Araneomorphae</taxon>
        <taxon>Entelegynae</taxon>
        <taxon>Araneoidea</taxon>
        <taxon>Araneidae</taxon>
        <taxon>Araneus</taxon>
    </lineage>
</organism>
<accession>A0A4Y2W1C3</accession>
<dbReference type="Gene3D" id="3.30.420.10">
    <property type="entry name" value="Ribonuclease H-like superfamily/Ribonuclease H"/>
    <property type="match status" value="1"/>
</dbReference>
<gene>
    <name evidence="1" type="ORF">AVEN_49583_1</name>
</gene>
<protein>
    <submittedName>
        <fullName evidence="1">Uncharacterized protein</fullName>
    </submittedName>
</protein>
<dbReference type="GO" id="GO:0003676">
    <property type="term" value="F:nucleic acid binding"/>
    <property type="evidence" value="ECO:0007669"/>
    <property type="project" value="InterPro"/>
</dbReference>
<sequence>MAPRSPDLTPLDFFLWGYLKHLVYATPLPTLQDLKRSITDACACVSPDMIQNVQQEIQKRFQMCIVADGEDFERQK</sequence>
<dbReference type="PANTHER" id="PTHR47326">
    <property type="entry name" value="TRANSPOSABLE ELEMENT TC3 TRANSPOSASE-LIKE PROTEIN"/>
    <property type="match status" value="1"/>
</dbReference>
<dbReference type="AlphaFoldDB" id="A0A4Y2W1C3"/>